<evidence type="ECO:0000256" key="3">
    <source>
        <dbReference type="ARBA" id="ARBA00007171"/>
    </source>
</evidence>
<proteinExistence type="inferred from homology"/>
<dbReference type="InterPro" id="IPR012338">
    <property type="entry name" value="Beta-lactam/transpept-like"/>
</dbReference>
<dbReference type="InterPro" id="IPR005311">
    <property type="entry name" value="PBP_dimer"/>
</dbReference>
<feature type="domain" description="Penicillin-binding protein transpeptidase" evidence="13">
    <location>
        <begin position="916"/>
        <end position="1075"/>
    </location>
</feature>
<keyword evidence="7" id="KW-0573">Peptidoglycan synthesis</keyword>
<evidence type="ECO:0000256" key="9">
    <source>
        <dbReference type="ARBA" id="ARBA00023136"/>
    </source>
</evidence>
<evidence type="ECO:0000256" key="4">
    <source>
        <dbReference type="ARBA" id="ARBA00022475"/>
    </source>
</evidence>
<feature type="domain" description="Penicillin-binding protein transpeptidase" evidence="13">
    <location>
        <begin position="645"/>
        <end position="834"/>
    </location>
</feature>
<feature type="domain" description="Penicillin-binding protein dimerisation" evidence="14">
    <location>
        <begin position="52"/>
        <end position="141"/>
    </location>
</feature>
<dbReference type="SUPFAM" id="SSF56601">
    <property type="entry name" value="beta-lactamase/transpeptidase-like"/>
    <property type="match status" value="1"/>
</dbReference>
<comment type="caution">
    <text evidence="15">The sequence shown here is derived from an EMBL/GenBank/DDBJ whole genome shotgun (WGS) entry which is preliminary data.</text>
</comment>
<keyword evidence="8 12" id="KW-1133">Transmembrane helix</keyword>
<keyword evidence="10" id="KW-0961">Cell wall biogenesis/degradation</keyword>
<evidence type="ECO:0000256" key="8">
    <source>
        <dbReference type="ARBA" id="ARBA00022989"/>
    </source>
</evidence>
<protein>
    <submittedName>
        <fullName evidence="15">Penicillin-binding transpeptidase domain-containing protein</fullName>
    </submittedName>
</protein>
<dbReference type="PANTHER" id="PTHR30627">
    <property type="entry name" value="PEPTIDOGLYCAN D,D-TRANSPEPTIDASE"/>
    <property type="match status" value="1"/>
</dbReference>
<dbReference type="PANTHER" id="PTHR30627:SF2">
    <property type="entry name" value="PEPTIDOGLYCAN D,D-TRANSPEPTIDASE MRDA"/>
    <property type="match status" value="1"/>
</dbReference>
<dbReference type="InterPro" id="IPR050515">
    <property type="entry name" value="Beta-lactam/transpept"/>
</dbReference>
<dbReference type="Gene3D" id="3.40.710.10">
    <property type="entry name" value="DD-peptidase/beta-lactamase superfamily"/>
    <property type="match status" value="1"/>
</dbReference>
<evidence type="ECO:0000256" key="1">
    <source>
        <dbReference type="ARBA" id="ARBA00004167"/>
    </source>
</evidence>
<keyword evidence="16" id="KW-1185">Reference proteome</keyword>
<dbReference type="Gene3D" id="3.90.1310.10">
    <property type="entry name" value="Penicillin-binding protein 2a (Domain 2)"/>
    <property type="match status" value="2"/>
</dbReference>
<dbReference type="GO" id="GO:0071555">
    <property type="term" value="P:cell wall organization"/>
    <property type="evidence" value="ECO:0007669"/>
    <property type="project" value="TreeGrafter"/>
</dbReference>
<evidence type="ECO:0000313" key="16">
    <source>
        <dbReference type="Proteomes" id="UP001357733"/>
    </source>
</evidence>
<keyword evidence="4" id="KW-1003">Cell membrane</keyword>
<feature type="domain" description="Penicillin-binding protein dimerisation" evidence="14">
    <location>
        <begin position="355"/>
        <end position="580"/>
    </location>
</feature>
<dbReference type="Proteomes" id="UP001357733">
    <property type="component" value="Unassembled WGS sequence"/>
</dbReference>
<comment type="subcellular location">
    <subcellularLocation>
        <location evidence="2">Cell membrane</location>
    </subcellularLocation>
    <subcellularLocation>
        <location evidence="1">Membrane</location>
        <topology evidence="1">Single-pass membrane protein</topology>
    </subcellularLocation>
</comment>
<dbReference type="SUPFAM" id="SSF56519">
    <property type="entry name" value="Penicillin binding protein dimerisation domain"/>
    <property type="match status" value="2"/>
</dbReference>
<feature type="compositionally biased region" description="Polar residues" evidence="11">
    <location>
        <begin position="1099"/>
        <end position="1109"/>
    </location>
</feature>
<evidence type="ECO:0000259" key="13">
    <source>
        <dbReference type="Pfam" id="PF00905"/>
    </source>
</evidence>
<evidence type="ECO:0000256" key="6">
    <source>
        <dbReference type="ARBA" id="ARBA00022960"/>
    </source>
</evidence>
<evidence type="ECO:0000259" key="14">
    <source>
        <dbReference type="Pfam" id="PF03717"/>
    </source>
</evidence>
<dbReference type="EMBL" id="JAYKOT010000003">
    <property type="protein sequence ID" value="MEB3429879.1"/>
    <property type="molecule type" value="Genomic_DNA"/>
</dbReference>
<dbReference type="Pfam" id="PF00905">
    <property type="entry name" value="Transpeptidase"/>
    <property type="match status" value="2"/>
</dbReference>
<dbReference type="Pfam" id="PF03717">
    <property type="entry name" value="PBP_dimer"/>
    <property type="match status" value="2"/>
</dbReference>
<gene>
    <name evidence="15" type="ORF">VLK81_07650</name>
</gene>
<sequence length="1109" mass="125454">MKDKTFKRFKDIKIILFIMMGILFIFTFKLMIVEGNKYREISEEKRLKDIHIPASRGNIYDRNGKLLAGSRSMFTCSFIKDELMDLDNNMRNELFKRLFYLLEEDGVNYLANTPISINEFAYNSVEDYKKENKLPNKKVVDIIIEKNLLRDILELGLKQDENSPSFTVASKAISGLQKKGKLVEFDITYDNGVHINLSDEKIKEYREKYELKSDQPLDILNELINNDVTIINTIISHPSARKLIYDYLKSSGLDDNLKLNELEFEDDRNYFLNKVELSKNFKAITMKSSALDDFSYLVENASLPILLDSIDFSEDNKVINPSQILIEMLEKKLGHDIGIVSNIDLNNEKVYIDYKDEGEKTSETAKQKLIRLCKEEKLIKDFVKDDRIKYIAQESNTKAGIIPKIDVNRWEYIFVKNKSDLLERFDLKKDVKATDLLDKMVKYYGINSSSNYEKLALVSFYKKIEESGHLGYEPINIAYGLKEKTVSKIKEQISNNRGIEISYIPVRFYPNQSLAAHTLGYLGRISQPDEIKKYIDEKKYRPDDLIGKTGIEESFESTLRGVDGKRVVEIDSMGNRTKTIDEKLPVPGSNVYLTTDLNLQKVAESSLKQAIEKIRVGGEFESKWGNVELRTNESKGRPYENANAGAVVVLDIKTGEVLAMASETSYDPNLFATGISDDDWESLFPKNEDDPLADRPLTNIATQSMIPPGSTFKLLSGLTALEKGMSPNETVDCTGYIDIGDTRFGCWIYNQYGGAHGPENLFTAIRDSCNVYFYATALGGNPNANETISVQSTVDDIRKSCMLLGLDQKTGIEINIPYEAGGRIPNPEEKKETIKALTANFLDENFERYLISNDKINPKKRSEIIDEIASNCEFNDSISLEDLTNDLVEKGFNLEMLNDRGENLAEILKYTYIDRAKWNTSDMMNVVIGQGQNAYTPIQMANYVSIFGNNGYRNKLSLIKEVKSHDNSKVLLKNEPSNVKVQLNNQENLKYIGEGMNMASHFGSLENIFGGFPREFAIKTGTAERGATNPVTGEAYDDYSWMISYFPYDDPKIAIAAVIFQGGSGANCAPIIREVAGEYLKLQPKNEATGESNLDENGTESTGQGDTLE</sequence>
<dbReference type="GO" id="GO:0005886">
    <property type="term" value="C:plasma membrane"/>
    <property type="evidence" value="ECO:0007669"/>
    <property type="project" value="TreeGrafter"/>
</dbReference>
<reference evidence="15 16" key="1">
    <citation type="submission" date="2024-01" db="EMBL/GenBank/DDBJ databases">
        <title>Complete genome sequence of Citroniella saccharovorans strain M6.X9, isolated from human fecal sample.</title>
        <authorList>
            <person name="Cheng G."/>
            <person name="Westerholm M."/>
            <person name="Schnurer A."/>
        </authorList>
    </citation>
    <scope>NUCLEOTIDE SEQUENCE [LARGE SCALE GENOMIC DNA]</scope>
    <source>
        <strain evidence="15 16">DSM 29873</strain>
    </source>
</reference>
<keyword evidence="5 12" id="KW-0812">Transmembrane</keyword>
<evidence type="ECO:0000256" key="12">
    <source>
        <dbReference type="SAM" id="Phobius"/>
    </source>
</evidence>
<name>A0AAW9MWA1_9FIRM</name>
<dbReference type="InterPro" id="IPR036138">
    <property type="entry name" value="PBP_dimer_sf"/>
</dbReference>
<evidence type="ECO:0000256" key="10">
    <source>
        <dbReference type="ARBA" id="ARBA00023316"/>
    </source>
</evidence>
<evidence type="ECO:0000256" key="2">
    <source>
        <dbReference type="ARBA" id="ARBA00004236"/>
    </source>
</evidence>
<feature type="region of interest" description="Disordered" evidence="11">
    <location>
        <begin position="1086"/>
        <end position="1109"/>
    </location>
</feature>
<evidence type="ECO:0000313" key="15">
    <source>
        <dbReference type="EMBL" id="MEB3429879.1"/>
    </source>
</evidence>
<feature type="transmembrane region" description="Helical" evidence="12">
    <location>
        <begin position="12"/>
        <end position="32"/>
    </location>
</feature>
<keyword evidence="9 12" id="KW-0472">Membrane</keyword>
<dbReference type="RefSeq" id="WP_324620034.1">
    <property type="nucleotide sequence ID" value="NZ_JAYKOT010000003.1"/>
</dbReference>
<accession>A0AAW9MWA1</accession>
<evidence type="ECO:0000256" key="5">
    <source>
        <dbReference type="ARBA" id="ARBA00022692"/>
    </source>
</evidence>
<comment type="similarity">
    <text evidence="3">Belongs to the transpeptidase family.</text>
</comment>
<evidence type="ECO:0000256" key="7">
    <source>
        <dbReference type="ARBA" id="ARBA00022984"/>
    </source>
</evidence>
<dbReference type="AlphaFoldDB" id="A0AAW9MWA1"/>
<dbReference type="GO" id="GO:0008658">
    <property type="term" value="F:penicillin binding"/>
    <property type="evidence" value="ECO:0007669"/>
    <property type="project" value="InterPro"/>
</dbReference>
<evidence type="ECO:0000256" key="11">
    <source>
        <dbReference type="SAM" id="MobiDB-lite"/>
    </source>
</evidence>
<organism evidence="15 16">
    <name type="scientific">Citroniella saccharovorans</name>
    <dbReference type="NCBI Taxonomy" id="2053367"/>
    <lineage>
        <taxon>Bacteria</taxon>
        <taxon>Bacillati</taxon>
        <taxon>Bacillota</taxon>
        <taxon>Tissierellia</taxon>
        <taxon>Tissierellales</taxon>
        <taxon>Peptoniphilaceae</taxon>
        <taxon>Citroniella</taxon>
    </lineage>
</organism>
<dbReference type="InterPro" id="IPR001460">
    <property type="entry name" value="PCN-bd_Tpept"/>
</dbReference>
<keyword evidence="6" id="KW-0133">Cell shape</keyword>